<feature type="compositionally biased region" description="Basic and acidic residues" evidence="1">
    <location>
        <begin position="355"/>
        <end position="365"/>
    </location>
</feature>
<feature type="region of interest" description="Disordered" evidence="1">
    <location>
        <begin position="311"/>
        <end position="333"/>
    </location>
</feature>
<name>A0AAE0IDV4_9PEZI</name>
<gene>
    <name evidence="2" type="ORF">B0T19DRAFT_462749</name>
</gene>
<dbReference type="AlphaFoldDB" id="A0AAE0IDV4"/>
<accession>A0AAE0IDV4</accession>
<feature type="compositionally biased region" description="Polar residues" evidence="1">
    <location>
        <begin position="691"/>
        <end position="703"/>
    </location>
</feature>
<feature type="compositionally biased region" description="Polar residues" evidence="1">
    <location>
        <begin position="366"/>
        <end position="376"/>
    </location>
</feature>
<reference evidence="2" key="2">
    <citation type="submission" date="2023-06" db="EMBL/GenBank/DDBJ databases">
        <authorList>
            <consortium name="Lawrence Berkeley National Laboratory"/>
            <person name="Haridas S."/>
            <person name="Hensen N."/>
            <person name="Bonometti L."/>
            <person name="Westerberg I."/>
            <person name="Brannstrom I.O."/>
            <person name="Guillou S."/>
            <person name="Cros-Aarteil S."/>
            <person name="Calhoun S."/>
            <person name="Kuo A."/>
            <person name="Mondo S."/>
            <person name="Pangilinan J."/>
            <person name="Riley R."/>
            <person name="Labutti K."/>
            <person name="Andreopoulos B."/>
            <person name="Lipzen A."/>
            <person name="Chen C."/>
            <person name="Yanf M."/>
            <person name="Daum C."/>
            <person name="Ng V."/>
            <person name="Clum A."/>
            <person name="Steindorff A."/>
            <person name="Ohm R."/>
            <person name="Martin F."/>
            <person name="Silar P."/>
            <person name="Natvig D."/>
            <person name="Lalanne C."/>
            <person name="Gautier V."/>
            <person name="Ament-Velasquez S.L."/>
            <person name="Kruys A."/>
            <person name="Hutchinson M.I."/>
            <person name="Powell A.J."/>
            <person name="Barry K."/>
            <person name="Miller A.N."/>
            <person name="Grigoriev I.V."/>
            <person name="Debuchy R."/>
            <person name="Gladieux P."/>
            <person name="Thoren M.H."/>
            <person name="Johannesson H."/>
        </authorList>
    </citation>
    <scope>NUCLEOTIDE SEQUENCE</scope>
    <source>
        <strain evidence="2">SMH4131-1</strain>
    </source>
</reference>
<evidence type="ECO:0000313" key="2">
    <source>
        <dbReference type="EMBL" id="KAK3323275.1"/>
    </source>
</evidence>
<protein>
    <submittedName>
        <fullName evidence="2">Uncharacterized protein</fullName>
    </submittedName>
</protein>
<comment type="caution">
    <text evidence="2">The sequence shown here is derived from an EMBL/GenBank/DDBJ whole genome shotgun (WGS) entry which is preliminary data.</text>
</comment>
<feature type="compositionally biased region" description="Basic and acidic residues" evidence="1">
    <location>
        <begin position="89"/>
        <end position="109"/>
    </location>
</feature>
<feature type="compositionally biased region" description="Polar residues" evidence="1">
    <location>
        <begin position="161"/>
        <end position="173"/>
    </location>
</feature>
<feature type="region of interest" description="Disordered" evidence="1">
    <location>
        <begin position="394"/>
        <end position="415"/>
    </location>
</feature>
<reference evidence="2" key="1">
    <citation type="journal article" date="2023" name="Mol. Phylogenet. Evol.">
        <title>Genome-scale phylogeny and comparative genomics of the fungal order Sordariales.</title>
        <authorList>
            <person name="Hensen N."/>
            <person name="Bonometti L."/>
            <person name="Westerberg I."/>
            <person name="Brannstrom I.O."/>
            <person name="Guillou S."/>
            <person name="Cros-Aarteil S."/>
            <person name="Calhoun S."/>
            <person name="Haridas S."/>
            <person name="Kuo A."/>
            <person name="Mondo S."/>
            <person name="Pangilinan J."/>
            <person name="Riley R."/>
            <person name="LaButti K."/>
            <person name="Andreopoulos B."/>
            <person name="Lipzen A."/>
            <person name="Chen C."/>
            <person name="Yan M."/>
            <person name="Daum C."/>
            <person name="Ng V."/>
            <person name="Clum A."/>
            <person name="Steindorff A."/>
            <person name="Ohm R.A."/>
            <person name="Martin F."/>
            <person name="Silar P."/>
            <person name="Natvig D.O."/>
            <person name="Lalanne C."/>
            <person name="Gautier V."/>
            <person name="Ament-Velasquez S.L."/>
            <person name="Kruys A."/>
            <person name="Hutchinson M.I."/>
            <person name="Powell A.J."/>
            <person name="Barry K."/>
            <person name="Miller A.N."/>
            <person name="Grigoriev I.V."/>
            <person name="Debuchy R."/>
            <person name="Gladieux P."/>
            <person name="Hiltunen Thoren M."/>
            <person name="Johannesson H."/>
        </authorList>
    </citation>
    <scope>NUCLEOTIDE SEQUENCE</scope>
    <source>
        <strain evidence="2">SMH4131-1</strain>
    </source>
</reference>
<evidence type="ECO:0000256" key="1">
    <source>
        <dbReference type="SAM" id="MobiDB-lite"/>
    </source>
</evidence>
<proteinExistence type="predicted"/>
<feature type="compositionally biased region" description="Low complexity" evidence="1">
    <location>
        <begin position="472"/>
        <end position="500"/>
    </location>
</feature>
<feature type="compositionally biased region" description="Basic residues" evidence="1">
    <location>
        <begin position="142"/>
        <end position="158"/>
    </location>
</feature>
<feature type="compositionally biased region" description="Basic residues" evidence="1">
    <location>
        <begin position="76"/>
        <end position="85"/>
    </location>
</feature>
<keyword evidence="3" id="KW-1185">Reference proteome</keyword>
<sequence length="875" mass="95060">MPVSHKRINSVSSQASSGYPWNPETDEPVDLFRHPDQATTFGQDPTTAAIRRNHYSDFVRRARDPTYHQRREGEVRHRRTHHRRLSTAAKKETEERKVSCAKQNSERRAKALVALNVSERKTPMPEKEWQEAIDKAPSRLPGSRHNKRKSPKKEKSKTRSGQTENASKSTVSAGNLGPVSGASTAAASSLSRTVPNSLSAATRASSESLRSHLHAQALREFRRAFKEYLAFRYKWNAAPNAGCRWLQLPAAARLEFLREEKKRRHRYKFSPYMISTLRHRRQKYYESMDSARRAHRALYFWHEPLKGPTPPTSSLFTTTQLSPTKKSAKPEAETKTVEMAAEKLREHIAHIEAELARHKENKKPGTSESESPTTASVAATKLSVIDSPKTPSVVAGAPRLIPPTQKPAEVRPSTLPSKRKILPKERPLYPGILSPPGKRIRTANPVNLGYRQGMRKTSVNATVLFAPAPQATAATSPATPSSTSTTPTAPAPTQMATPASGNEKRRPMLLTGTQPYPGQVPFRPPGTGLSSIIEKMTRSPYASTPPGPARYQETGRIPLAWQNPRKVAHVVPKRIVQLHRAGVLVQSQSNPTALYGTQPRAQRRPPASGKVKFSASQFIKESLIAFTPEARIARPFRQSLDGWRLPPPHIQEVVILNRETLVPKSRKKGLPSEASTNGRLTASESRAIIGNQPSVQAPVSGGTSIPREEASCPDGSGPLGAQPLASAGMSSLSPSATTSAPQTETQGPIDALTLSMAAIHLSIPPTWADIPTTVSTISNIMTAPVVTPAAAATPSASAREPTPQTVSRIHHNASSSAPATLASMALISIATPAVPLTTPLTATHTTTAVPPTTLRPAILRIQSRYGLRTSAAPNV</sequence>
<feature type="region of interest" description="Disordered" evidence="1">
    <location>
        <begin position="69"/>
        <end position="184"/>
    </location>
</feature>
<dbReference type="EMBL" id="JAUEPO010000004">
    <property type="protein sequence ID" value="KAK3323275.1"/>
    <property type="molecule type" value="Genomic_DNA"/>
</dbReference>
<dbReference type="Proteomes" id="UP001286456">
    <property type="component" value="Unassembled WGS sequence"/>
</dbReference>
<feature type="region of interest" description="Disordered" evidence="1">
    <location>
        <begin position="355"/>
        <end position="376"/>
    </location>
</feature>
<feature type="compositionally biased region" description="Low complexity" evidence="1">
    <location>
        <begin position="312"/>
        <end position="324"/>
    </location>
</feature>
<feature type="compositionally biased region" description="Polar residues" evidence="1">
    <location>
        <begin position="9"/>
        <end position="19"/>
    </location>
</feature>
<organism evidence="2 3">
    <name type="scientific">Cercophora scortea</name>
    <dbReference type="NCBI Taxonomy" id="314031"/>
    <lineage>
        <taxon>Eukaryota</taxon>
        <taxon>Fungi</taxon>
        <taxon>Dikarya</taxon>
        <taxon>Ascomycota</taxon>
        <taxon>Pezizomycotina</taxon>
        <taxon>Sordariomycetes</taxon>
        <taxon>Sordariomycetidae</taxon>
        <taxon>Sordariales</taxon>
        <taxon>Lasiosphaeriaceae</taxon>
        <taxon>Cercophora</taxon>
    </lineage>
</organism>
<feature type="compositionally biased region" description="Low complexity" evidence="1">
    <location>
        <begin position="730"/>
        <end position="741"/>
    </location>
</feature>
<evidence type="ECO:0000313" key="3">
    <source>
        <dbReference type="Proteomes" id="UP001286456"/>
    </source>
</evidence>
<feature type="region of interest" description="Disordered" evidence="1">
    <location>
        <begin position="687"/>
        <end position="745"/>
    </location>
</feature>
<feature type="compositionally biased region" description="Basic and acidic residues" evidence="1">
    <location>
        <begin position="118"/>
        <end position="137"/>
    </location>
</feature>
<feature type="region of interest" description="Disordered" evidence="1">
    <location>
        <begin position="1"/>
        <end position="31"/>
    </location>
</feature>
<feature type="region of interest" description="Disordered" evidence="1">
    <location>
        <begin position="472"/>
        <end position="523"/>
    </location>
</feature>